<feature type="compositionally biased region" description="Basic and acidic residues" evidence="1">
    <location>
        <begin position="286"/>
        <end position="306"/>
    </location>
</feature>
<evidence type="ECO:0000256" key="1">
    <source>
        <dbReference type="SAM" id="MobiDB-lite"/>
    </source>
</evidence>
<gene>
    <name evidence="3" type="ORF">B0H66DRAFT_531509</name>
</gene>
<evidence type="ECO:0000259" key="2">
    <source>
        <dbReference type="Pfam" id="PF04696"/>
    </source>
</evidence>
<feature type="compositionally biased region" description="Polar residues" evidence="1">
    <location>
        <begin position="74"/>
        <end position="87"/>
    </location>
</feature>
<evidence type="ECO:0000313" key="4">
    <source>
        <dbReference type="Proteomes" id="UP001283341"/>
    </source>
</evidence>
<feature type="region of interest" description="Disordered" evidence="1">
    <location>
        <begin position="1"/>
        <end position="168"/>
    </location>
</feature>
<accession>A0AAE0IBN7</accession>
<dbReference type="Pfam" id="PF04696">
    <property type="entry name" value="Pinin_SDK_memA"/>
    <property type="match status" value="1"/>
</dbReference>
<feature type="compositionally biased region" description="Basic and acidic residues" evidence="1">
    <location>
        <begin position="105"/>
        <end position="134"/>
    </location>
</feature>
<keyword evidence="4" id="KW-1185">Reference proteome</keyword>
<comment type="caution">
    <text evidence="3">The sequence shown here is derived from an EMBL/GenBank/DDBJ whole genome shotgun (WGS) entry which is preliminary data.</text>
</comment>
<reference evidence="3" key="2">
    <citation type="submission" date="2023-06" db="EMBL/GenBank/DDBJ databases">
        <authorList>
            <consortium name="Lawrence Berkeley National Laboratory"/>
            <person name="Haridas S."/>
            <person name="Hensen N."/>
            <person name="Bonometti L."/>
            <person name="Westerberg I."/>
            <person name="Brannstrom I.O."/>
            <person name="Guillou S."/>
            <person name="Cros-Aarteil S."/>
            <person name="Calhoun S."/>
            <person name="Kuo A."/>
            <person name="Mondo S."/>
            <person name="Pangilinan J."/>
            <person name="Riley R."/>
            <person name="Labutti K."/>
            <person name="Andreopoulos B."/>
            <person name="Lipzen A."/>
            <person name="Chen C."/>
            <person name="Yanf M."/>
            <person name="Daum C."/>
            <person name="Ng V."/>
            <person name="Clum A."/>
            <person name="Steindorff A."/>
            <person name="Ohm R."/>
            <person name="Martin F."/>
            <person name="Silar P."/>
            <person name="Natvig D."/>
            <person name="Lalanne C."/>
            <person name="Gautier V."/>
            <person name="Ament-Velasquez S.L."/>
            <person name="Kruys A."/>
            <person name="Hutchinson M.I."/>
            <person name="Powell A.J."/>
            <person name="Barry K."/>
            <person name="Miller A.N."/>
            <person name="Grigoriev I.V."/>
            <person name="Debuchy R."/>
            <person name="Gladieux P."/>
            <person name="Thoren M.H."/>
            <person name="Johannesson H."/>
        </authorList>
    </citation>
    <scope>NUCLEOTIDE SEQUENCE</scope>
    <source>
        <strain evidence="3">CBS 118394</strain>
    </source>
</reference>
<feature type="domain" description="Pinin/SDK/MemA protein" evidence="2">
    <location>
        <begin position="131"/>
        <end position="245"/>
    </location>
</feature>
<sequence length="306" mass="34441">MAETAGLNQKRKASLTPSVDNLDVTAKRVKAENSVEETALEKTKSIGESNDNGHDDGLSNDGLSKAANAKPIEISSSPEQARQNLQSRQEHLASIGTSRSNPIDVEAKDARRLEARRSSDGYGTRKNDDVEEKKRVKRLFGGLVSTLGQTAASSKPKKRPEVQRQNQDRYLQQQVEDARRRAEILAGRSAIRKAEQPNAEEEAMRQRHWQLRSLARQLHTNTEPKLYYLPKVLLPHQAQIIEDQIRDTEEIIEKELREFELARAGSVGEPKPPDVTNRGQTPTKASHQDKDHDDEMVQDKEDSVLY</sequence>
<name>A0AAE0IBN7_9PEZI</name>
<dbReference type="AlphaFoldDB" id="A0AAE0IBN7"/>
<dbReference type="InterPro" id="IPR006786">
    <property type="entry name" value="Pinin_SDK_MemA"/>
</dbReference>
<feature type="region of interest" description="Disordered" evidence="1">
    <location>
        <begin position="262"/>
        <end position="306"/>
    </location>
</feature>
<evidence type="ECO:0000313" key="3">
    <source>
        <dbReference type="EMBL" id="KAK3322164.1"/>
    </source>
</evidence>
<dbReference type="Proteomes" id="UP001283341">
    <property type="component" value="Unassembled WGS sequence"/>
</dbReference>
<protein>
    <submittedName>
        <fullName evidence="3">Pinin/SDK/memA/ protein conserved region-domain-containing protein</fullName>
    </submittedName>
</protein>
<organism evidence="3 4">
    <name type="scientific">Apodospora peruviana</name>
    <dbReference type="NCBI Taxonomy" id="516989"/>
    <lineage>
        <taxon>Eukaryota</taxon>
        <taxon>Fungi</taxon>
        <taxon>Dikarya</taxon>
        <taxon>Ascomycota</taxon>
        <taxon>Pezizomycotina</taxon>
        <taxon>Sordariomycetes</taxon>
        <taxon>Sordariomycetidae</taxon>
        <taxon>Sordariales</taxon>
        <taxon>Lasiosphaeriaceae</taxon>
        <taxon>Apodospora</taxon>
    </lineage>
</organism>
<proteinExistence type="predicted"/>
<dbReference type="EMBL" id="JAUEDM010000003">
    <property type="protein sequence ID" value="KAK3322164.1"/>
    <property type="molecule type" value="Genomic_DNA"/>
</dbReference>
<feature type="compositionally biased region" description="Basic and acidic residues" evidence="1">
    <location>
        <begin position="25"/>
        <end position="57"/>
    </location>
</feature>
<reference evidence="3" key="1">
    <citation type="journal article" date="2023" name="Mol. Phylogenet. Evol.">
        <title>Genome-scale phylogeny and comparative genomics of the fungal order Sordariales.</title>
        <authorList>
            <person name="Hensen N."/>
            <person name="Bonometti L."/>
            <person name="Westerberg I."/>
            <person name="Brannstrom I.O."/>
            <person name="Guillou S."/>
            <person name="Cros-Aarteil S."/>
            <person name="Calhoun S."/>
            <person name="Haridas S."/>
            <person name="Kuo A."/>
            <person name="Mondo S."/>
            <person name="Pangilinan J."/>
            <person name="Riley R."/>
            <person name="LaButti K."/>
            <person name="Andreopoulos B."/>
            <person name="Lipzen A."/>
            <person name="Chen C."/>
            <person name="Yan M."/>
            <person name="Daum C."/>
            <person name="Ng V."/>
            <person name="Clum A."/>
            <person name="Steindorff A."/>
            <person name="Ohm R.A."/>
            <person name="Martin F."/>
            <person name="Silar P."/>
            <person name="Natvig D.O."/>
            <person name="Lalanne C."/>
            <person name="Gautier V."/>
            <person name="Ament-Velasquez S.L."/>
            <person name="Kruys A."/>
            <person name="Hutchinson M.I."/>
            <person name="Powell A.J."/>
            <person name="Barry K."/>
            <person name="Miller A.N."/>
            <person name="Grigoriev I.V."/>
            <person name="Debuchy R."/>
            <person name="Gladieux P."/>
            <person name="Hiltunen Thoren M."/>
            <person name="Johannesson H."/>
        </authorList>
    </citation>
    <scope>NUCLEOTIDE SEQUENCE</scope>
    <source>
        <strain evidence="3">CBS 118394</strain>
    </source>
</reference>